<name>G9XKD6_DESHA</name>
<comment type="caution">
    <text evidence="2">The sequence shown here is derived from an EMBL/GenBank/DDBJ whole genome shotgun (WGS) entry which is preliminary data.</text>
</comment>
<dbReference type="PATRIC" id="fig|537010.4.peg.1314"/>
<dbReference type="InterPro" id="IPR050289">
    <property type="entry name" value="TorD/DmsD_chaperones"/>
</dbReference>
<dbReference type="PANTHER" id="PTHR34227:SF1">
    <property type="entry name" value="DIMETHYL SULFOXIDE REDUCTASE CHAPERONE-RELATED"/>
    <property type="match status" value="1"/>
</dbReference>
<reference evidence="2 3" key="1">
    <citation type="submission" date="2011-08" db="EMBL/GenBank/DDBJ databases">
        <authorList>
            <person name="Weinstock G."/>
            <person name="Sodergren E."/>
            <person name="Clifton S."/>
            <person name="Fulton L."/>
            <person name="Fulton B."/>
            <person name="Courtney L."/>
            <person name="Fronick C."/>
            <person name="Harrison M."/>
            <person name="Strong C."/>
            <person name="Farmer C."/>
            <person name="Delahaunty K."/>
            <person name="Markovic C."/>
            <person name="Hall O."/>
            <person name="Minx P."/>
            <person name="Tomlinson C."/>
            <person name="Mitreva M."/>
            <person name="Hou S."/>
            <person name="Chen J."/>
            <person name="Wollam A."/>
            <person name="Pepin K.H."/>
            <person name="Johnson M."/>
            <person name="Bhonagiri V."/>
            <person name="Zhang X."/>
            <person name="Suruliraj S."/>
            <person name="Warren W."/>
            <person name="Chinwalla A."/>
            <person name="Mardis E.R."/>
            <person name="Wilson R.K."/>
        </authorList>
    </citation>
    <scope>NUCLEOTIDE SEQUENCE [LARGE SCALE GENOMIC DNA]</scope>
    <source>
        <strain evidence="2 3">DP7</strain>
    </source>
</reference>
<dbReference type="Pfam" id="PF02613">
    <property type="entry name" value="Nitrate_red_del"/>
    <property type="match status" value="1"/>
</dbReference>
<protein>
    <submittedName>
        <fullName evidence="2">Cytoplasmic chaperone TorD</fullName>
    </submittedName>
</protein>
<keyword evidence="1" id="KW-0143">Chaperone</keyword>
<dbReference type="InterPro" id="IPR036411">
    <property type="entry name" value="TorD-like_sf"/>
</dbReference>
<dbReference type="Gene3D" id="1.10.3480.10">
    <property type="entry name" value="TorD-like"/>
    <property type="match status" value="1"/>
</dbReference>
<proteinExistence type="predicted"/>
<organism evidence="2 3">
    <name type="scientific">Desulfitobacterium hafniense DP7</name>
    <dbReference type="NCBI Taxonomy" id="537010"/>
    <lineage>
        <taxon>Bacteria</taxon>
        <taxon>Bacillati</taxon>
        <taxon>Bacillota</taxon>
        <taxon>Clostridia</taxon>
        <taxon>Eubacteriales</taxon>
        <taxon>Desulfitobacteriaceae</taxon>
        <taxon>Desulfitobacterium</taxon>
    </lineage>
</organism>
<dbReference type="Proteomes" id="UP000004416">
    <property type="component" value="Unassembled WGS sequence"/>
</dbReference>
<evidence type="ECO:0000313" key="2">
    <source>
        <dbReference type="EMBL" id="EHL08022.1"/>
    </source>
</evidence>
<gene>
    <name evidence="2" type="ORF">HMPREF0322_01419</name>
</gene>
<evidence type="ECO:0000313" key="3">
    <source>
        <dbReference type="Proteomes" id="UP000004416"/>
    </source>
</evidence>
<evidence type="ECO:0000256" key="1">
    <source>
        <dbReference type="ARBA" id="ARBA00023186"/>
    </source>
</evidence>
<dbReference type="HOGENOM" id="CLU_077650_0_0_9"/>
<dbReference type="PANTHER" id="PTHR34227">
    <property type="entry name" value="CHAPERONE PROTEIN YCDY"/>
    <property type="match status" value="1"/>
</dbReference>
<dbReference type="EMBL" id="AFZX01000032">
    <property type="protein sequence ID" value="EHL08022.1"/>
    <property type="molecule type" value="Genomic_DNA"/>
</dbReference>
<dbReference type="AlphaFoldDB" id="G9XKD6"/>
<dbReference type="SUPFAM" id="SSF89155">
    <property type="entry name" value="TorD-like"/>
    <property type="match status" value="1"/>
</dbReference>
<dbReference type="InterPro" id="IPR020945">
    <property type="entry name" value="DMSO/NO3_reduct_chaperone"/>
</dbReference>
<accession>G9XKD6</accession>
<sequence length="217" mass="25436">MKGGKDMGVHEGRLYVYQLLKHLFEQPLNREGLIELQEQPGLKELAQISSGAQSINDFLVANKDEYPETLCQALQAEYQRLFVGPGQVLVPIWESVYFDPEHLMFGERTLAVREFYRKYHLESIHKNRQPEDHLAVELEFMTYLIGQYLASEDDVQQTKLLRDQKEFIQKHLATWKDEFLQFLEKSTGCLLYRGGGQLLKEFLDMECEMFEHLEEVS</sequence>